<proteinExistence type="predicted"/>
<evidence type="ECO:0000313" key="2">
    <source>
        <dbReference type="EMBL" id="QHT92843.1"/>
    </source>
</evidence>
<organism evidence="2">
    <name type="scientific">viral metagenome</name>
    <dbReference type="NCBI Taxonomy" id="1070528"/>
    <lineage>
        <taxon>unclassified sequences</taxon>
        <taxon>metagenomes</taxon>
        <taxon>organismal metagenomes</taxon>
    </lineage>
</organism>
<accession>A0A6C0IMU8</accession>
<feature type="region of interest" description="Disordered" evidence="1">
    <location>
        <begin position="167"/>
        <end position="186"/>
    </location>
</feature>
<feature type="region of interest" description="Disordered" evidence="1">
    <location>
        <begin position="356"/>
        <end position="421"/>
    </location>
</feature>
<protein>
    <submittedName>
        <fullName evidence="2">Uncharacterized protein</fullName>
    </submittedName>
</protein>
<feature type="compositionally biased region" description="Gly residues" evidence="1">
    <location>
        <begin position="167"/>
        <end position="183"/>
    </location>
</feature>
<sequence>MSKTPEELKALSDIKKIVLDFTRDILISFPEQKNSLHPDLQTLIDEEGDVKCEEALFRVYTHCKKIYPERFFDILYQNNDVFKNKIEFLPGMDFAVLWADTQLSDKSRETIWKYLQLLLFTLVSTISDGSSFGDTAKLFEAIDENEFKNKLEETINQMQNVFAGAGETGAGETGAGAGAGTGDGSNQEEKIPNINLDDLPDPKDIHDHVTGMMNGKLGNLAREIAEETAADLNMDMENAGSVNDVFKKLFQNPAKLMSLVKNVGNKLDDKLKSGDMKESELLQEASDIMQKMKSMPGMGDLQSMLAKMGMGHMMPGGSGGGKVNTSAMQANLDRNLKAAKNKERLLAKLEQKRATSLQSAGVDQAGRQNLVFSKGEQVERSVKPSETNSTPSAKKKKNKKKNKTTTVADATTAVETNAVED</sequence>
<reference evidence="2" key="1">
    <citation type="journal article" date="2020" name="Nature">
        <title>Giant virus diversity and host interactions through global metagenomics.</title>
        <authorList>
            <person name="Schulz F."/>
            <person name="Roux S."/>
            <person name="Paez-Espino D."/>
            <person name="Jungbluth S."/>
            <person name="Walsh D.A."/>
            <person name="Denef V.J."/>
            <person name="McMahon K.D."/>
            <person name="Konstantinidis K.T."/>
            <person name="Eloe-Fadrosh E.A."/>
            <person name="Kyrpides N.C."/>
            <person name="Woyke T."/>
        </authorList>
    </citation>
    <scope>NUCLEOTIDE SEQUENCE</scope>
    <source>
        <strain evidence="2">GVMAG-M-3300023184-89</strain>
    </source>
</reference>
<name>A0A6C0IMU8_9ZZZZ</name>
<feature type="compositionally biased region" description="Low complexity" evidence="1">
    <location>
        <begin position="404"/>
        <end position="421"/>
    </location>
</feature>
<evidence type="ECO:0000256" key="1">
    <source>
        <dbReference type="SAM" id="MobiDB-lite"/>
    </source>
</evidence>
<dbReference type="EMBL" id="MN740194">
    <property type="protein sequence ID" value="QHT92843.1"/>
    <property type="molecule type" value="Genomic_DNA"/>
</dbReference>
<feature type="compositionally biased region" description="Basic residues" evidence="1">
    <location>
        <begin position="393"/>
        <end position="403"/>
    </location>
</feature>
<feature type="compositionally biased region" description="Polar residues" evidence="1">
    <location>
        <begin position="356"/>
        <end position="371"/>
    </location>
</feature>
<dbReference type="AlphaFoldDB" id="A0A6C0IMU8"/>